<proteinExistence type="predicted"/>
<evidence type="ECO:0000256" key="1">
    <source>
        <dbReference type="SAM" id="MobiDB-lite"/>
    </source>
</evidence>
<keyword evidence="2" id="KW-0732">Signal</keyword>
<reference evidence="3" key="1">
    <citation type="submission" date="2021-04" db="EMBL/GenBank/DDBJ databases">
        <authorList>
            <person name="Hartkoorn R.C."/>
            <person name="Beaudoing E."/>
            <person name="Hot D."/>
        </authorList>
    </citation>
    <scope>NUCLEOTIDE SEQUENCE</scope>
    <source>
        <strain evidence="3">NRRL B-16292</strain>
    </source>
</reference>
<protein>
    <submittedName>
        <fullName evidence="3">Uncharacterized protein</fullName>
    </submittedName>
</protein>
<dbReference type="Proteomes" id="UP001059617">
    <property type="component" value="Chromosome"/>
</dbReference>
<feature type="signal peptide" evidence="2">
    <location>
        <begin position="1"/>
        <end position="17"/>
    </location>
</feature>
<name>A0ABY5W9H1_9ACTN</name>
<gene>
    <name evidence="3" type="ORF">Dfulv_18595</name>
</gene>
<dbReference type="EMBL" id="CP073720">
    <property type="protein sequence ID" value="UWP86139.1"/>
    <property type="molecule type" value="Genomic_DNA"/>
</dbReference>
<accession>A0ABY5W9H1</accession>
<evidence type="ECO:0000256" key="2">
    <source>
        <dbReference type="SAM" id="SignalP"/>
    </source>
</evidence>
<keyword evidence="4" id="KW-1185">Reference proteome</keyword>
<reference evidence="3" key="2">
    <citation type="submission" date="2022-09" db="EMBL/GenBank/DDBJ databases">
        <title>Biosynthetic gene clusters of Dactylosporangioum fulvum.</title>
        <authorList>
            <person name="Caradec T."/>
        </authorList>
    </citation>
    <scope>NUCLEOTIDE SEQUENCE</scope>
    <source>
        <strain evidence="3">NRRL B-16292</strain>
    </source>
</reference>
<evidence type="ECO:0000313" key="3">
    <source>
        <dbReference type="EMBL" id="UWP86139.1"/>
    </source>
</evidence>
<organism evidence="3 4">
    <name type="scientific">Dactylosporangium fulvum</name>
    <dbReference type="NCBI Taxonomy" id="53359"/>
    <lineage>
        <taxon>Bacteria</taxon>
        <taxon>Bacillati</taxon>
        <taxon>Actinomycetota</taxon>
        <taxon>Actinomycetes</taxon>
        <taxon>Micromonosporales</taxon>
        <taxon>Micromonosporaceae</taxon>
        <taxon>Dactylosporangium</taxon>
    </lineage>
</organism>
<feature type="compositionally biased region" description="Low complexity" evidence="1">
    <location>
        <begin position="56"/>
        <end position="69"/>
    </location>
</feature>
<sequence>MVLVLVLAPVLTLVSLAACGGPGRQPAGPAVPSGPPVIHPAWTSCAEAVLGPPSSPGAAPSPSRPAGHPDLAAPWMPGTAALGLPRLPPDWDPAAVVVCDAPTAGPGLEERRGTGIAELVRALRLPDEPLDGGVCPAVAVVVPWFALLAADGSWLRPGVPADGCGMPRAEVREALERLALDVVRRSPG</sequence>
<evidence type="ECO:0000313" key="4">
    <source>
        <dbReference type="Proteomes" id="UP001059617"/>
    </source>
</evidence>
<feature type="chain" id="PRO_5045936395" evidence="2">
    <location>
        <begin position="18"/>
        <end position="188"/>
    </location>
</feature>
<dbReference type="RefSeq" id="WP_259865214.1">
    <property type="nucleotide sequence ID" value="NZ_BAAAST010000037.1"/>
</dbReference>
<feature type="region of interest" description="Disordered" evidence="1">
    <location>
        <begin position="49"/>
        <end position="74"/>
    </location>
</feature>